<evidence type="ECO:0000313" key="5">
    <source>
        <dbReference type="EMBL" id="KAG2651511.1"/>
    </source>
</evidence>
<dbReference type="PANTHER" id="PTHR47206:SF1">
    <property type="entry name" value="HOMEODOMAIN-LIKE SUPERFAMILY PROTEIN"/>
    <property type="match status" value="1"/>
</dbReference>
<dbReference type="PROSITE" id="PS50090">
    <property type="entry name" value="MYB_LIKE"/>
    <property type="match status" value="1"/>
</dbReference>
<feature type="domain" description="HTH myb-type" evidence="4">
    <location>
        <begin position="200"/>
        <end position="250"/>
    </location>
</feature>
<feature type="compositionally biased region" description="Basic and acidic residues" evidence="2">
    <location>
        <begin position="486"/>
        <end position="534"/>
    </location>
</feature>
<comment type="caution">
    <text evidence="5">The sequence shown here is derived from an EMBL/GenBank/DDBJ whole genome shotgun (WGS) entry which is preliminary data.</text>
</comment>
<reference evidence="5" key="1">
    <citation type="submission" date="2020-05" db="EMBL/GenBank/DDBJ databases">
        <title>WGS assembly of Panicum virgatum.</title>
        <authorList>
            <person name="Lovell J.T."/>
            <person name="Jenkins J."/>
            <person name="Shu S."/>
            <person name="Juenger T.E."/>
            <person name="Schmutz J."/>
        </authorList>
    </citation>
    <scope>NUCLEOTIDE SEQUENCE</scope>
    <source>
        <strain evidence="5">AP13</strain>
    </source>
</reference>
<feature type="region of interest" description="Disordered" evidence="2">
    <location>
        <begin position="486"/>
        <end position="543"/>
    </location>
</feature>
<accession>A0A8T0WPH8</accession>
<feature type="region of interest" description="Disordered" evidence="2">
    <location>
        <begin position="132"/>
        <end position="213"/>
    </location>
</feature>
<evidence type="ECO:0000259" key="3">
    <source>
        <dbReference type="PROSITE" id="PS50090"/>
    </source>
</evidence>
<gene>
    <name evidence="5" type="ORF">PVAP13_1NG308200</name>
</gene>
<dbReference type="InterPro" id="IPR009057">
    <property type="entry name" value="Homeodomain-like_sf"/>
</dbReference>
<dbReference type="SMART" id="SM00717">
    <property type="entry name" value="SANT"/>
    <property type="match status" value="1"/>
</dbReference>
<dbReference type="SUPFAM" id="SSF46689">
    <property type="entry name" value="Homeodomain-like"/>
    <property type="match status" value="1"/>
</dbReference>
<dbReference type="Pfam" id="PF00249">
    <property type="entry name" value="Myb_DNA-binding"/>
    <property type="match status" value="1"/>
</dbReference>
<feature type="compositionally biased region" description="Polar residues" evidence="2">
    <location>
        <begin position="704"/>
        <end position="717"/>
    </location>
</feature>
<dbReference type="AlphaFoldDB" id="A0A8T0WPH8"/>
<feature type="compositionally biased region" description="Low complexity" evidence="2">
    <location>
        <begin position="763"/>
        <end position="780"/>
    </location>
</feature>
<feature type="compositionally biased region" description="Polar residues" evidence="2">
    <location>
        <begin position="723"/>
        <end position="732"/>
    </location>
</feature>
<feature type="region of interest" description="Disordered" evidence="2">
    <location>
        <begin position="281"/>
        <end position="321"/>
    </location>
</feature>
<dbReference type="InterPro" id="IPR001005">
    <property type="entry name" value="SANT/Myb"/>
</dbReference>
<keyword evidence="6" id="KW-1185">Reference proteome</keyword>
<keyword evidence="1" id="KW-0238">DNA-binding</keyword>
<protein>
    <submittedName>
        <fullName evidence="5">Uncharacterized protein</fullName>
    </submittedName>
</protein>
<feature type="compositionally biased region" description="Polar residues" evidence="2">
    <location>
        <begin position="380"/>
        <end position="400"/>
    </location>
</feature>
<feature type="compositionally biased region" description="Polar residues" evidence="2">
    <location>
        <begin position="672"/>
        <end position="695"/>
    </location>
</feature>
<dbReference type="PANTHER" id="PTHR47206">
    <property type="entry name" value="HOMEODOMAIN-LIKE SUPERFAMILY PROTEIN"/>
    <property type="match status" value="1"/>
</dbReference>
<sequence length="786" mass="81697">MAAAAAPAAGTGKGKRKRALSEDDVYLLLHRYAPGTILTALQEVAQHAEGRRIDWRAVVRKSATGITSAREYQMLWRHFAYNHDLDETVGAGDQPLGDDSDLELELEPVPNPTKEALSEASALAKALISGSSREQASGQRVNLDAPVLNAPNEKTVRIPSEKQLAQNHRITNVTGPVSNSKQASHLGPSPGSLDPNGPSKKKKKPKAWSKEEDADLATGVQKYGEGNWDYILHKCKFDNTRTPDQLSQRWALICKRPGGSTKPASTKLPVPVPVPMPVKVPVKSPLPQEQQAPVQRAPPKSANASNKTRKKQSPQPSPIIGPSSIQAAAIAAGGRIAPALAAANFLKVAQSVHIRSQVTASSKPCASTKAPSVVVEPGTETGSTLHLEPLNTSAPKSGPSVLTTHATEQVHGASEVAVVNPAGPSAVAHPLETNKALSTTPVPVSCDSEEKEGDSTFCVITIDDLFPEDAMQLETVDLEAKPEIAHQEAKQPETVDPVDPKAKQPEAADPKAKQPETADPKAKQLETADPKAKQLDTLNPKVEIVDPKDKDMLEFDQYVASQGAVNTDHLDKSKTGRSSSQPQGLVGSQKKQAKLVPAVGKGNPVSAGVPTTVKRTKTSVPHLVNPVPAGSPRGIVGTVNANAPNKTLVRKATILVPAGVQAPLLKKHATNGKGTQVMQPNTGNGVPPASSQASVAVNGASKVNPPSSSGQASSVVNIGSRANPPSSGQASAVVNIGSKANPPSSGQASVVVNGANRAANTPSSGKASAALSGAANKANPPAAPKQ</sequence>
<evidence type="ECO:0000259" key="4">
    <source>
        <dbReference type="PROSITE" id="PS51294"/>
    </source>
</evidence>
<dbReference type="Proteomes" id="UP000823388">
    <property type="component" value="Chromosome 1N"/>
</dbReference>
<dbReference type="GO" id="GO:0003677">
    <property type="term" value="F:DNA binding"/>
    <property type="evidence" value="ECO:0007669"/>
    <property type="project" value="UniProtKB-KW"/>
</dbReference>
<feature type="compositionally biased region" description="Polar residues" evidence="2">
    <location>
        <begin position="741"/>
        <end position="750"/>
    </location>
</feature>
<proteinExistence type="predicted"/>
<feature type="region of interest" description="Disordered" evidence="2">
    <location>
        <begin position="564"/>
        <end position="593"/>
    </location>
</feature>
<dbReference type="CDD" id="cd11660">
    <property type="entry name" value="SANT_TRF"/>
    <property type="match status" value="1"/>
</dbReference>
<feature type="region of interest" description="Disordered" evidence="2">
    <location>
        <begin position="371"/>
        <end position="400"/>
    </location>
</feature>
<dbReference type="Gene3D" id="1.10.10.60">
    <property type="entry name" value="Homeodomain-like"/>
    <property type="match status" value="1"/>
</dbReference>
<evidence type="ECO:0000256" key="2">
    <source>
        <dbReference type="SAM" id="MobiDB-lite"/>
    </source>
</evidence>
<organism evidence="5 6">
    <name type="scientific">Panicum virgatum</name>
    <name type="common">Blackwell switchgrass</name>
    <dbReference type="NCBI Taxonomy" id="38727"/>
    <lineage>
        <taxon>Eukaryota</taxon>
        <taxon>Viridiplantae</taxon>
        <taxon>Streptophyta</taxon>
        <taxon>Embryophyta</taxon>
        <taxon>Tracheophyta</taxon>
        <taxon>Spermatophyta</taxon>
        <taxon>Magnoliopsida</taxon>
        <taxon>Liliopsida</taxon>
        <taxon>Poales</taxon>
        <taxon>Poaceae</taxon>
        <taxon>PACMAD clade</taxon>
        <taxon>Panicoideae</taxon>
        <taxon>Panicodae</taxon>
        <taxon>Paniceae</taxon>
        <taxon>Panicinae</taxon>
        <taxon>Panicum</taxon>
        <taxon>Panicum sect. Hiantes</taxon>
    </lineage>
</organism>
<feature type="domain" description="Myb-like" evidence="3">
    <location>
        <begin position="200"/>
        <end position="250"/>
    </location>
</feature>
<dbReference type="EMBL" id="CM029038">
    <property type="protein sequence ID" value="KAG2651511.1"/>
    <property type="molecule type" value="Genomic_DNA"/>
</dbReference>
<dbReference type="InterPro" id="IPR017930">
    <property type="entry name" value="Myb_dom"/>
</dbReference>
<name>A0A8T0WPH8_PANVG</name>
<evidence type="ECO:0000313" key="6">
    <source>
        <dbReference type="Proteomes" id="UP000823388"/>
    </source>
</evidence>
<evidence type="ECO:0000256" key="1">
    <source>
        <dbReference type="ARBA" id="ARBA00023125"/>
    </source>
</evidence>
<feature type="region of interest" description="Disordered" evidence="2">
    <location>
        <begin position="670"/>
        <end position="786"/>
    </location>
</feature>
<dbReference type="PROSITE" id="PS51294">
    <property type="entry name" value="HTH_MYB"/>
    <property type="match status" value="1"/>
</dbReference>
<feature type="compositionally biased region" description="Polar residues" evidence="2">
    <location>
        <begin position="163"/>
        <end position="183"/>
    </location>
</feature>